<accession>A0A8X6T8G8</accession>
<name>A0A8X6T8G8_NEPPI</name>
<feature type="non-terminal residue" evidence="1">
    <location>
        <position position="24"/>
    </location>
</feature>
<gene>
    <name evidence="1" type="ORF">NPIL_357931</name>
</gene>
<organism evidence="1 2">
    <name type="scientific">Nephila pilipes</name>
    <name type="common">Giant wood spider</name>
    <name type="synonym">Nephila maculata</name>
    <dbReference type="NCBI Taxonomy" id="299642"/>
    <lineage>
        <taxon>Eukaryota</taxon>
        <taxon>Metazoa</taxon>
        <taxon>Ecdysozoa</taxon>
        <taxon>Arthropoda</taxon>
        <taxon>Chelicerata</taxon>
        <taxon>Arachnida</taxon>
        <taxon>Araneae</taxon>
        <taxon>Araneomorphae</taxon>
        <taxon>Entelegynae</taxon>
        <taxon>Araneoidea</taxon>
        <taxon>Nephilidae</taxon>
        <taxon>Nephila</taxon>
    </lineage>
</organism>
<feature type="non-terminal residue" evidence="1">
    <location>
        <position position="1"/>
    </location>
</feature>
<proteinExistence type="predicted"/>
<keyword evidence="2" id="KW-1185">Reference proteome</keyword>
<dbReference type="Proteomes" id="UP000887013">
    <property type="component" value="Unassembled WGS sequence"/>
</dbReference>
<reference evidence="1" key="1">
    <citation type="submission" date="2020-08" db="EMBL/GenBank/DDBJ databases">
        <title>Multicomponent nature underlies the extraordinary mechanical properties of spider dragline silk.</title>
        <authorList>
            <person name="Kono N."/>
            <person name="Nakamura H."/>
            <person name="Mori M."/>
            <person name="Yoshida Y."/>
            <person name="Ohtoshi R."/>
            <person name="Malay A.D."/>
            <person name="Moran D.A.P."/>
            <person name="Tomita M."/>
            <person name="Numata K."/>
            <person name="Arakawa K."/>
        </authorList>
    </citation>
    <scope>NUCLEOTIDE SEQUENCE</scope>
</reference>
<sequence length="24" mass="2945">AYLTETTRFIKVHETDRFEGRMFP</sequence>
<evidence type="ECO:0000313" key="1">
    <source>
        <dbReference type="EMBL" id="GFS87924.1"/>
    </source>
</evidence>
<comment type="caution">
    <text evidence="1">The sequence shown here is derived from an EMBL/GenBank/DDBJ whole genome shotgun (WGS) entry which is preliminary data.</text>
</comment>
<evidence type="ECO:0000313" key="2">
    <source>
        <dbReference type="Proteomes" id="UP000887013"/>
    </source>
</evidence>
<dbReference type="EMBL" id="BMAW01099024">
    <property type="protein sequence ID" value="GFS87924.1"/>
    <property type="molecule type" value="Genomic_DNA"/>
</dbReference>
<dbReference type="AlphaFoldDB" id="A0A8X6T8G8"/>
<protein>
    <submittedName>
        <fullName evidence="1">Uncharacterized protein</fullName>
    </submittedName>
</protein>